<dbReference type="InterPro" id="IPR001958">
    <property type="entry name" value="Tet-R_TetA/multi-R_MdtG-like"/>
</dbReference>
<dbReference type="InterPro" id="IPR011701">
    <property type="entry name" value="MFS"/>
</dbReference>
<evidence type="ECO:0000256" key="1">
    <source>
        <dbReference type="ARBA" id="ARBA00004141"/>
    </source>
</evidence>
<dbReference type="EMBL" id="GL377312">
    <property type="protein sequence ID" value="EFI92650.1"/>
    <property type="molecule type" value="Genomic_DNA"/>
</dbReference>
<feature type="transmembrane region" description="Helical" evidence="7">
    <location>
        <begin position="630"/>
        <end position="652"/>
    </location>
</feature>
<comment type="subcellular location">
    <subcellularLocation>
        <location evidence="1">Membrane</location>
        <topology evidence="1">Multi-pass membrane protein</topology>
    </subcellularLocation>
</comment>
<evidence type="ECO:0000256" key="5">
    <source>
        <dbReference type="ARBA" id="ARBA00023136"/>
    </source>
</evidence>
<dbReference type="PRINTS" id="PR01035">
    <property type="entry name" value="TCRTETA"/>
</dbReference>
<feature type="transmembrane region" description="Helical" evidence="7">
    <location>
        <begin position="27"/>
        <end position="52"/>
    </location>
</feature>
<dbReference type="Proteomes" id="UP000007431">
    <property type="component" value="Unassembled WGS sequence"/>
</dbReference>
<feature type="compositionally biased region" description="Acidic residues" evidence="6">
    <location>
        <begin position="415"/>
        <end position="441"/>
    </location>
</feature>
<dbReference type="GeneID" id="9596764"/>
<dbReference type="VEuPathDB" id="FungiDB:SCHCODRAFT_02640812"/>
<keyword evidence="2" id="KW-0813">Transport</keyword>
<feature type="transmembrane region" description="Helical" evidence="7">
    <location>
        <begin position="773"/>
        <end position="794"/>
    </location>
</feature>
<evidence type="ECO:0008006" key="10">
    <source>
        <dbReference type="Google" id="ProtNLM"/>
    </source>
</evidence>
<dbReference type="InterPro" id="IPR036259">
    <property type="entry name" value="MFS_trans_sf"/>
</dbReference>
<dbReference type="HOGENOM" id="CLU_008983_0_0_1"/>
<evidence type="ECO:0000256" key="2">
    <source>
        <dbReference type="ARBA" id="ARBA00022448"/>
    </source>
</evidence>
<gene>
    <name evidence="8" type="ORF">SCHCODRAFT_61044</name>
</gene>
<feature type="region of interest" description="Disordered" evidence="6">
    <location>
        <begin position="415"/>
        <end position="527"/>
    </location>
</feature>
<dbReference type="SUPFAM" id="SSF103473">
    <property type="entry name" value="MFS general substrate transporter"/>
    <property type="match status" value="2"/>
</dbReference>
<feature type="transmembrane region" description="Helical" evidence="7">
    <location>
        <begin position="699"/>
        <end position="723"/>
    </location>
</feature>
<feature type="transmembrane region" description="Helical" evidence="7">
    <location>
        <begin position="127"/>
        <end position="146"/>
    </location>
</feature>
<dbReference type="AlphaFoldDB" id="D8QHD2"/>
<feature type="transmembrane region" description="Helical" evidence="7">
    <location>
        <begin position="735"/>
        <end position="753"/>
    </location>
</feature>
<keyword evidence="5 7" id="KW-0472">Membrane</keyword>
<keyword evidence="3 7" id="KW-0812">Transmembrane</keyword>
<evidence type="ECO:0000313" key="8">
    <source>
        <dbReference type="EMBL" id="EFI92650.1"/>
    </source>
</evidence>
<dbReference type="eggNOG" id="KOG2615">
    <property type="taxonomic scope" value="Eukaryota"/>
</dbReference>
<feature type="region of interest" description="Disordered" evidence="6">
    <location>
        <begin position="239"/>
        <end position="261"/>
    </location>
</feature>
<evidence type="ECO:0000256" key="3">
    <source>
        <dbReference type="ARBA" id="ARBA00022692"/>
    </source>
</evidence>
<dbReference type="OMA" id="NVDNEDP"/>
<feature type="compositionally biased region" description="Polar residues" evidence="6">
    <location>
        <begin position="470"/>
        <end position="480"/>
    </location>
</feature>
<organism evidence="9">
    <name type="scientific">Schizophyllum commune (strain H4-8 / FGSC 9210)</name>
    <name type="common">Split gill fungus</name>
    <dbReference type="NCBI Taxonomy" id="578458"/>
    <lineage>
        <taxon>Eukaryota</taxon>
        <taxon>Fungi</taxon>
        <taxon>Dikarya</taxon>
        <taxon>Basidiomycota</taxon>
        <taxon>Agaricomycotina</taxon>
        <taxon>Agaricomycetes</taxon>
        <taxon>Agaricomycetidae</taxon>
        <taxon>Agaricales</taxon>
        <taxon>Schizophyllaceae</taxon>
        <taxon>Schizophyllum</taxon>
    </lineage>
</organism>
<dbReference type="GO" id="GO:0016020">
    <property type="term" value="C:membrane"/>
    <property type="evidence" value="ECO:0007669"/>
    <property type="project" value="UniProtKB-SubCell"/>
</dbReference>
<dbReference type="PANTHER" id="PTHR23504">
    <property type="entry name" value="MAJOR FACILITATOR SUPERFAMILY DOMAIN-CONTAINING PROTEIN 10"/>
    <property type="match status" value="1"/>
</dbReference>
<feature type="transmembrane region" description="Helical" evidence="7">
    <location>
        <begin position="664"/>
        <end position="687"/>
    </location>
</feature>
<dbReference type="Gene3D" id="1.20.1250.20">
    <property type="entry name" value="MFS general substrate transporter like domains"/>
    <property type="match status" value="2"/>
</dbReference>
<evidence type="ECO:0000256" key="6">
    <source>
        <dbReference type="SAM" id="MobiDB-lite"/>
    </source>
</evidence>
<feature type="transmembrane region" description="Helical" evidence="7">
    <location>
        <begin position="64"/>
        <end position="85"/>
    </location>
</feature>
<keyword evidence="4 7" id="KW-1133">Transmembrane helix</keyword>
<name>D8QHD2_SCHCM</name>
<feature type="region of interest" description="Disordered" evidence="6">
    <location>
        <begin position="281"/>
        <end position="321"/>
    </location>
</feature>
<keyword evidence="9" id="KW-1185">Reference proteome</keyword>
<evidence type="ECO:0000256" key="4">
    <source>
        <dbReference type="ARBA" id="ARBA00022989"/>
    </source>
</evidence>
<sequence>MPERPPIPSMIQPANEPESTPLPKLSMIVFCITMLGEFLCANVCTPFLLFMVESFGETEDEAEIAFNTGVLVSVFFLTQFLTSLLWATIAQKHGTRIVLTTSLLGSAATVAIFGTSTSLKQALCVRLLQGIFGGAVGVARGSVAFITDPSNEGRAYAILGFCWGFGGVAGAIIGGTFERPADKWPETFASIPLFTTYPYLLPSLIAASITFIGSFLSLFLGPNGGPREGAIQLPPEKLDSEPVAEGTAAPPSPGPLFEDLERPTSLTGTLKKKISQRLSGILGSPDIAGSPPSSSPQPPVPLTSGSRMDRRTFSRTSRANGSAYGYSTYRNRVASSSAAVRRGSTSSSTLNATLRRASMSSAGRRRRGSNWDALRESDPSDMNFAQRLLMANENAVTHIADLWVAAAMNVDNEEVFESESDYGSDEEGTDFGDVLEDDTQEDAPSSPTSSPTRGRRPSSVSQSTRRQSTGHRASFSTNRQAPLGTMRRPTAMQLPGRTPSFTLQSPDGHPTLTRRASNTPTIFSHAGVKTPPAVLDAQQLLQRGGDPETPQGDSLAPILESRGHSVAEGHVRGEEMDAEAALGEKSPSLASQLPILVIVQYGLLALHSTTHDQLFMSYLVTDYKSGGLNLTAGHFAQLIALMCLAQIAYQFVLYPNIGPPRGRFSHLAMFRIGSFLFIPSYLVVVLFRVFASEGDGGNFLLMTGLAVSMAVRFCGATFGYTAVSVLLNYMTPPQTVSLANGIAQSIVSLARFFGPILGGTLWSVSTEGNPGGYWIGFACCAGFTAVALLHSFFIR</sequence>
<accession>D8QHD2</accession>
<protein>
    <recommendedName>
        <fullName evidence="10">Major facilitator superfamily (MFS) profile domain-containing protein</fullName>
    </recommendedName>
</protein>
<feature type="transmembrane region" description="Helical" evidence="7">
    <location>
        <begin position="97"/>
        <end position="115"/>
    </location>
</feature>
<evidence type="ECO:0000256" key="7">
    <source>
        <dbReference type="SAM" id="Phobius"/>
    </source>
</evidence>
<evidence type="ECO:0000313" key="9">
    <source>
        <dbReference type="Proteomes" id="UP000007431"/>
    </source>
</evidence>
<feature type="compositionally biased region" description="Low complexity" evidence="6">
    <location>
        <begin position="444"/>
        <end position="467"/>
    </location>
</feature>
<dbReference type="GO" id="GO:0022857">
    <property type="term" value="F:transmembrane transporter activity"/>
    <property type="evidence" value="ECO:0007669"/>
    <property type="project" value="InterPro"/>
</dbReference>
<feature type="compositionally biased region" description="Low complexity" evidence="6">
    <location>
        <begin position="337"/>
        <end position="362"/>
    </location>
</feature>
<dbReference type="OrthoDB" id="10262656at2759"/>
<feature type="region of interest" description="Disordered" evidence="6">
    <location>
        <begin position="337"/>
        <end position="378"/>
    </location>
</feature>
<reference evidence="8 9" key="1">
    <citation type="journal article" date="2010" name="Nat. Biotechnol.">
        <title>Genome sequence of the model mushroom Schizophyllum commune.</title>
        <authorList>
            <person name="Ohm R.A."/>
            <person name="de Jong J.F."/>
            <person name="Lugones L.G."/>
            <person name="Aerts A."/>
            <person name="Kothe E."/>
            <person name="Stajich J.E."/>
            <person name="de Vries R.P."/>
            <person name="Record E."/>
            <person name="Levasseur A."/>
            <person name="Baker S.E."/>
            <person name="Bartholomew K.A."/>
            <person name="Coutinho P.M."/>
            <person name="Erdmann S."/>
            <person name="Fowler T.J."/>
            <person name="Gathman A.C."/>
            <person name="Lombard V."/>
            <person name="Henrissat B."/>
            <person name="Knabe N."/>
            <person name="Kuees U."/>
            <person name="Lilly W.W."/>
            <person name="Lindquist E."/>
            <person name="Lucas S."/>
            <person name="Magnuson J.K."/>
            <person name="Piumi F."/>
            <person name="Raudaskoski M."/>
            <person name="Salamov A."/>
            <person name="Schmutz J."/>
            <person name="Schwarze F.W.M.R."/>
            <person name="vanKuyk P.A."/>
            <person name="Horton J.S."/>
            <person name="Grigoriev I.V."/>
            <person name="Woesten H.A.B."/>
        </authorList>
    </citation>
    <scope>NUCLEOTIDE SEQUENCE [LARGE SCALE GENOMIC DNA]</scope>
    <source>
        <strain evidence="9">H4-8 / FGSC 9210</strain>
    </source>
</reference>
<proteinExistence type="predicted"/>
<dbReference type="InParanoid" id="D8QHD2"/>
<dbReference type="PANTHER" id="PTHR23504:SF17">
    <property type="entry name" value="MAJOR FACILITATOR SUPERFAMILY (MFS) PROFILE DOMAIN-CONTAINING PROTEIN"/>
    <property type="match status" value="1"/>
</dbReference>
<feature type="transmembrane region" description="Helical" evidence="7">
    <location>
        <begin position="197"/>
        <end position="220"/>
    </location>
</feature>
<dbReference type="Pfam" id="PF07690">
    <property type="entry name" value="MFS_1"/>
    <property type="match status" value="1"/>
</dbReference>
<dbReference type="KEGG" id="scm:SCHCO_02640812"/>
<feature type="transmembrane region" description="Helical" evidence="7">
    <location>
        <begin position="158"/>
        <end position="177"/>
    </location>
</feature>